<accession>A0A5B7K5G1</accession>
<evidence type="ECO:0008006" key="4">
    <source>
        <dbReference type="Google" id="ProtNLM"/>
    </source>
</evidence>
<evidence type="ECO:0000256" key="1">
    <source>
        <dbReference type="SAM" id="SignalP"/>
    </source>
</evidence>
<proteinExistence type="predicted"/>
<dbReference type="AlphaFoldDB" id="A0A5B7K5G1"/>
<protein>
    <recommendedName>
        <fullName evidence="4">Secreted protein</fullName>
    </recommendedName>
</protein>
<name>A0A5B7K5G1_PORTR</name>
<evidence type="ECO:0000313" key="2">
    <source>
        <dbReference type="EMBL" id="MPD01797.1"/>
    </source>
</evidence>
<reference evidence="2 3" key="1">
    <citation type="submission" date="2019-05" db="EMBL/GenBank/DDBJ databases">
        <title>Another draft genome of Portunus trituberculatus and its Hox gene families provides insights of decapod evolution.</title>
        <authorList>
            <person name="Jeong J.-H."/>
            <person name="Song I."/>
            <person name="Kim S."/>
            <person name="Choi T."/>
            <person name="Kim D."/>
            <person name="Ryu S."/>
            <person name="Kim W."/>
        </authorList>
    </citation>
    <scope>NUCLEOTIDE SEQUENCE [LARGE SCALE GENOMIC DNA]</scope>
    <source>
        <tissue evidence="2">Muscle</tissue>
    </source>
</reference>
<evidence type="ECO:0000313" key="3">
    <source>
        <dbReference type="Proteomes" id="UP000324222"/>
    </source>
</evidence>
<keyword evidence="3" id="KW-1185">Reference proteome</keyword>
<dbReference type="EMBL" id="VSRR010128639">
    <property type="protein sequence ID" value="MPD01797.1"/>
    <property type="molecule type" value="Genomic_DNA"/>
</dbReference>
<gene>
    <name evidence="2" type="ORF">E2C01_097342</name>
</gene>
<dbReference type="Proteomes" id="UP000324222">
    <property type="component" value="Unassembled WGS sequence"/>
</dbReference>
<sequence length="70" mass="7789">MCCWLSSVSWLPGAVTLTTQSPSLKGKIRRRGEGKVYRVRNVSLSRPDVPPLWTSLPTLPHCVLCLSTHD</sequence>
<organism evidence="2 3">
    <name type="scientific">Portunus trituberculatus</name>
    <name type="common">Swimming crab</name>
    <name type="synonym">Neptunus trituberculatus</name>
    <dbReference type="NCBI Taxonomy" id="210409"/>
    <lineage>
        <taxon>Eukaryota</taxon>
        <taxon>Metazoa</taxon>
        <taxon>Ecdysozoa</taxon>
        <taxon>Arthropoda</taxon>
        <taxon>Crustacea</taxon>
        <taxon>Multicrustacea</taxon>
        <taxon>Malacostraca</taxon>
        <taxon>Eumalacostraca</taxon>
        <taxon>Eucarida</taxon>
        <taxon>Decapoda</taxon>
        <taxon>Pleocyemata</taxon>
        <taxon>Brachyura</taxon>
        <taxon>Eubrachyura</taxon>
        <taxon>Portunoidea</taxon>
        <taxon>Portunidae</taxon>
        <taxon>Portuninae</taxon>
        <taxon>Portunus</taxon>
    </lineage>
</organism>
<feature type="signal peptide" evidence="1">
    <location>
        <begin position="1"/>
        <end position="16"/>
    </location>
</feature>
<feature type="chain" id="PRO_5022844279" description="Secreted protein" evidence="1">
    <location>
        <begin position="17"/>
        <end position="70"/>
    </location>
</feature>
<comment type="caution">
    <text evidence="2">The sequence shown here is derived from an EMBL/GenBank/DDBJ whole genome shotgun (WGS) entry which is preliminary data.</text>
</comment>
<keyword evidence="1" id="KW-0732">Signal</keyword>